<protein>
    <submittedName>
        <fullName evidence="3">Glycosyltransferase family 8 protein</fullName>
    </submittedName>
</protein>
<evidence type="ECO:0000256" key="2">
    <source>
        <dbReference type="SAM" id="SignalP"/>
    </source>
</evidence>
<dbReference type="SUPFAM" id="SSF53448">
    <property type="entry name" value="Nucleotide-diphospho-sugar transferases"/>
    <property type="match status" value="1"/>
</dbReference>
<dbReference type="Proteomes" id="UP000249619">
    <property type="component" value="Unassembled WGS sequence"/>
</dbReference>
<dbReference type="GO" id="GO:0016740">
    <property type="term" value="F:transferase activity"/>
    <property type="evidence" value="ECO:0007669"/>
    <property type="project" value="UniProtKB-KW"/>
</dbReference>
<dbReference type="STRING" id="183478.A0A364MUH6"/>
<evidence type="ECO:0000313" key="4">
    <source>
        <dbReference type="Proteomes" id="UP000249619"/>
    </source>
</evidence>
<keyword evidence="4" id="KW-1185">Reference proteome</keyword>
<proteinExistence type="predicted"/>
<feature type="signal peptide" evidence="2">
    <location>
        <begin position="1"/>
        <end position="22"/>
    </location>
</feature>
<dbReference type="Gene3D" id="3.90.550.10">
    <property type="entry name" value="Spore Coat Polysaccharide Biosynthesis Protein SpsA, Chain A"/>
    <property type="match status" value="1"/>
</dbReference>
<gene>
    <name evidence="3" type="ORF">DDE83_008193</name>
</gene>
<evidence type="ECO:0000313" key="3">
    <source>
        <dbReference type="EMBL" id="RAR03525.1"/>
    </source>
</evidence>
<sequence length="436" mass="49392">MRRRHNIALATIACFGTIFLVAQHRQGFQDAAHTFYDTTESSTGIEVLPSDLKPKPESDDVSSSSLADSKNQAALGDNGLPAADDALTPEEGAPQGDKSEIVPSEDQTLPSSDDGQTVLDAEYSFQKDLDLLLPLPELQRFSEQEPRHHGVEGTQKYAFATFLATRNPSLKDPYFLAIHSLLYRLLWSPKSRTQKYPLVVFVAEFVTLEQRALLTGAGALVRELSPLEWEPNVPGVQERWKDLFAKLNMWKETEFERILFLDADAFPLASMDEMLEIPQISSCIPEKLHLDDFLTEGPVCEPYIFAGVPQDPFNIEHPNINVGSMVFTPSLRMHQRLLQNYVKTDKYDCLMAEQAFLNWQFGPDSAYPATKLERQWGGFFPTQDDVGKLKVVHEKIWVADDGWLKEEWEQGWRDMITFYEGPEFVEEREKDGKIGG</sequence>
<dbReference type="EMBL" id="QGDH01000178">
    <property type="protein sequence ID" value="RAR03525.1"/>
    <property type="molecule type" value="Genomic_DNA"/>
</dbReference>
<dbReference type="InterPro" id="IPR050587">
    <property type="entry name" value="GNT1/Glycosyltrans_8"/>
</dbReference>
<feature type="region of interest" description="Disordered" evidence="1">
    <location>
        <begin position="46"/>
        <end position="116"/>
    </location>
</feature>
<dbReference type="AlphaFoldDB" id="A0A364MUH6"/>
<reference evidence="4" key="1">
    <citation type="submission" date="2018-05" db="EMBL/GenBank/DDBJ databases">
        <title>Draft genome sequence of Stemphylium lycopersici strain CIDEFI 213.</title>
        <authorList>
            <person name="Medina R."/>
            <person name="Franco M.E.E."/>
            <person name="Lucentini C.G."/>
            <person name="Saparrat M.C.N."/>
            <person name="Balatti P.A."/>
        </authorList>
    </citation>
    <scope>NUCLEOTIDE SEQUENCE [LARGE SCALE GENOMIC DNA]</scope>
    <source>
        <strain evidence="4">CIDEFI 213</strain>
    </source>
</reference>
<keyword evidence="3" id="KW-0808">Transferase</keyword>
<feature type="chain" id="PRO_5016860445" evidence="2">
    <location>
        <begin position="23"/>
        <end position="436"/>
    </location>
</feature>
<organism evidence="3 4">
    <name type="scientific">Stemphylium lycopersici</name>
    <name type="common">Tomato gray leaf spot disease fungus</name>
    <name type="synonym">Thyrospora lycopersici</name>
    <dbReference type="NCBI Taxonomy" id="183478"/>
    <lineage>
        <taxon>Eukaryota</taxon>
        <taxon>Fungi</taxon>
        <taxon>Dikarya</taxon>
        <taxon>Ascomycota</taxon>
        <taxon>Pezizomycotina</taxon>
        <taxon>Dothideomycetes</taxon>
        <taxon>Pleosporomycetidae</taxon>
        <taxon>Pleosporales</taxon>
        <taxon>Pleosporineae</taxon>
        <taxon>Pleosporaceae</taxon>
        <taxon>Stemphylium</taxon>
    </lineage>
</organism>
<dbReference type="OrthoDB" id="2014201at2759"/>
<dbReference type="InterPro" id="IPR029044">
    <property type="entry name" value="Nucleotide-diphossugar_trans"/>
</dbReference>
<keyword evidence="2" id="KW-0732">Signal</keyword>
<comment type="caution">
    <text evidence="3">The sequence shown here is derived from an EMBL/GenBank/DDBJ whole genome shotgun (WGS) entry which is preliminary data.</text>
</comment>
<dbReference type="PANTHER" id="PTHR11183">
    <property type="entry name" value="GLYCOGENIN SUBFAMILY MEMBER"/>
    <property type="match status" value="1"/>
</dbReference>
<accession>A0A364MUH6</accession>
<name>A0A364MUH6_STELY</name>
<feature type="compositionally biased region" description="Polar residues" evidence="1">
    <location>
        <begin position="105"/>
        <end position="115"/>
    </location>
</feature>
<evidence type="ECO:0000256" key="1">
    <source>
        <dbReference type="SAM" id="MobiDB-lite"/>
    </source>
</evidence>